<dbReference type="EMBL" id="CP007770">
    <property type="protein sequence ID" value="AJC88295.1"/>
    <property type="molecule type" value="Genomic_DNA"/>
</dbReference>
<dbReference type="KEGG" id="cis:CINS_1339"/>
<evidence type="ECO:0000313" key="2">
    <source>
        <dbReference type="Proteomes" id="UP000031163"/>
    </source>
</evidence>
<evidence type="ECO:0000313" key="1">
    <source>
        <dbReference type="EMBL" id="AJC88295.1"/>
    </source>
</evidence>
<dbReference type="InterPro" id="IPR017945">
    <property type="entry name" value="DHBP_synth_RibB-like_a/b_dom"/>
</dbReference>
<name>A0A0A8H3N9_9BACT</name>
<organism evidence="1 2">
    <name type="scientific">Campylobacter insulaenigrae NCTC 12927</name>
    <dbReference type="NCBI Taxonomy" id="1031564"/>
    <lineage>
        <taxon>Bacteria</taxon>
        <taxon>Pseudomonadati</taxon>
        <taxon>Campylobacterota</taxon>
        <taxon>Epsilonproteobacteria</taxon>
        <taxon>Campylobacterales</taxon>
        <taxon>Campylobacteraceae</taxon>
        <taxon>Campylobacter</taxon>
    </lineage>
</organism>
<keyword evidence="1" id="KW-0808">Transferase</keyword>
<dbReference type="STRING" id="1031564.CINS_1339"/>
<keyword evidence="1" id="KW-0548">Nucleotidyltransferase</keyword>
<proteinExistence type="predicted"/>
<dbReference type="AlphaFoldDB" id="A0A0A8H3N9"/>
<dbReference type="RefSeq" id="WP_039650940.1">
    <property type="nucleotide sequence ID" value="NZ_CP007770.1"/>
</dbReference>
<dbReference type="GO" id="GO:0061710">
    <property type="term" value="F:L-threonylcarbamoyladenylate synthase"/>
    <property type="evidence" value="ECO:0007669"/>
    <property type="project" value="UniProtKB-EC"/>
</dbReference>
<reference evidence="1 2" key="1">
    <citation type="journal article" date="2014" name="Genome Biol. Evol.">
        <title>Comparative Genomics of the Campylobacter lari Group.</title>
        <authorList>
            <person name="Miller W.G."/>
            <person name="Yee E."/>
            <person name="Chapman M.H."/>
            <person name="Smith T.P."/>
            <person name="Bono J.L."/>
            <person name="Huynh S."/>
            <person name="Parker C.T."/>
            <person name="Vandamme P."/>
            <person name="Luong K."/>
            <person name="Korlach J."/>
        </authorList>
    </citation>
    <scope>NUCLEOTIDE SEQUENCE [LARGE SCALE GENOMIC DNA]</scope>
    <source>
        <strain evidence="1 2">NCTC 12927</strain>
    </source>
</reference>
<protein>
    <submittedName>
        <fullName evidence="1">Threonylcarbamoyl-AMP synthase TsaC</fullName>
        <ecNumber evidence="1">2.7.7.87</ecNumber>
    </submittedName>
</protein>
<dbReference type="GeneID" id="74432120"/>
<sequence length="140" mass="16458">MIYLAQTDTTAGFLSKDLKALNKLKKRQLNKPCLITTAKFSELQKLTRIPKYFKNTIRKSKKTTFLYSNSKAIRVVKDCAHEEFLKQFDWLYSTSANKHGKKFDEKWARQNADEIIDEIFFENSASKIFKLRGTRLIKVR</sequence>
<dbReference type="EC" id="2.7.7.87" evidence="1"/>
<dbReference type="HOGENOM" id="CLU_117136_0_0_7"/>
<dbReference type="Proteomes" id="UP000031163">
    <property type="component" value="Chromosome"/>
</dbReference>
<dbReference type="SUPFAM" id="SSF55821">
    <property type="entry name" value="YrdC/RibB"/>
    <property type="match status" value="1"/>
</dbReference>
<dbReference type="Gene3D" id="3.90.870.10">
    <property type="entry name" value="DHBP synthase"/>
    <property type="match status" value="1"/>
</dbReference>
<gene>
    <name evidence="1" type="primary">tsaC</name>
    <name evidence="1" type="ORF">CINS_1339</name>
</gene>
<accession>A0A0A8H3N9</accession>